<dbReference type="PANTHER" id="PTHR30514:SF18">
    <property type="entry name" value="RPIR-FAMILY TRANSCRIPTIONAL REGULATOR"/>
    <property type="match status" value="1"/>
</dbReference>
<keyword evidence="3" id="KW-0804">Transcription</keyword>
<evidence type="ECO:0000256" key="4">
    <source>
        <dbReference type="SAM" id="MobiDB-lite"/>
    </source>
</evidence>
<keyword evidence="2" id="KW-0238">DNA-binding</keyword>
<proteinExistence type="predicted"/>
<dbReference type="Proteomes" id="UP001596505">
    <property type="component" value="Unassembled WGS sequence"/>
</dbReference>
<dbReference type="Gene3D" id="1.10.10.10">
    <property type="entry name" value="Winged helix-like DNA-binding domain superfamily/Winged helix DNA-binding domain"/>
    <property type="match status" value="1"/>
</dbReference>
<sequence>METLTFENLVKEKFNSLSAGQKKVAEYLLQNLEEAVFSTAFQIGRKVDVSETTVIRLSYALGLGGFSDMQEKIKRQLLSNNQQPPNFNNSANSNDKNDKNAPFSKVIENEINILRSMLQQLNMKDLWKAVDTLINADRILIVGFRASYAAAHWFSYTLSTLREGVSLCPSTDEFHEKFCDLTEQSAVLLISFPRYTKESLHIAKCTKKQGVQLISVTDRMLSPVGRISDITLTTEENAESGSNSISSIISLLDLVITGINAKDKARIQSRQKKLEELYSGYEVFIE</sequence>
<evidence type="ECO:0000259" key="6">
    <source>
        <dbReference type="PROSITE" id="PS51464"/>
    </source>
</evidence>
<dbReference type="Pfam" id="PF01380">
    <property type="entry name" value="SIS"/>
    <property type="match status" value="1"/>
</dbReference>
<evidence type="ECO:0000313" key="7">
    <source>
        <dbReference type="EMBL" id="MFC7394785.1"/>
    </source>
</evidence>
<protein>
    <submittedName>
        <fullName evidence="7">MurR/RpiR family transcriptional regulator</fullName>
    </submittedName>
</protein>
<keyword evidence="8" id="KW-1185">Reference proteome</keyword>
<keyword evidence="1" id="KW-0805">Transcription regulation</keyword>
<dbReference type="InterPro" id="IPR000281">
    <property type="entry name" value="HTH_RpiR"/>
</dbReference>
<dbReference type="PANTHER" id="PTHR30514">
    <property type="entry name" value="GLUCOKINASE"/>
    <property type="match status" value="1"/>
</dbReference>
<evidence type="ECO:0000256" key="3">
    <source>
        <dbReference type="ARBA" id="ARBA00023163"/>
    </source>
</evidence>
<evidence type="ECO:0000259" key="5">
    <source>
        <dbReference type="PROSITE" id="PS51071"/>
    </source>
</evidence>
<dbReference type="InterPro" id="IPR035472">
    <property type="entry name" value="RpiR-like_SIS"/>
</dbReference>
<evidence type="ECO:0000313" key="8">
    <source>
        <dbReference type="Proteomes" id="UP001596505"/>
    </source>
</evidence>
<dbReference type="PROSITE" id="PS51071">
    <property type="entry name" value="HTH_RPIR"/>
    <property type="match status" value="1"/>
</dbReference>
<name>A0ABW2Q3Z0_9BACL</name>
<dbReference type="InterPro" id="IPR001347">
    <property type="entry name" value="SIS_dom"/>
</dbReference>
<organism evidence="7 8">
    <name type="scientific">Scopulibacillus cellulosilyticus</name>
    <dbReference type="NCBI Taxonomy" id="2665665"/>
    <lineage>
        <taxon>Bacteria</taxon>
        <taxon>Bacillati</taxon>
        <taxon>Bacillota</taxon>
        <taxon>Bacilli</taxon>
        <taxon>Bacillales</taxon>
        <taxon>Sporolactobacillaceae</taxon>
        <taxon>Scopulibacillus</taxon>
    </lineage>
</organism>
<dbReference type="EMBL" id="JBHTCO010000039">
    <property type="protein sequence ID" value="MFC7394785.1"/>
    <property type="molecule type" value="Genomic_DNA"/>
</dbReference>
<dbReference type="SUPFAM" id="SSF46689">
    <property type="entry name" value="Homeodomain-like"/>
    <property type="match status" value="1"/>
</dbReference>
<comment type="caution">
    <text evidence="7">The sequence shown here is derived from an EMBL/GenBank/DDBJ whole genome shotgun (WGS) entry which is preliminary data.</text>
</comment>
<dbReference type="InterPro" id="IPR009057">
    <property type="entry name" value="Homeodomain-like_sf"/>
</dbReference>
<dbReference type="InterPro" id="IPR036388">
    <property type="entry name" value="WH-like_DNA-bd_sf"/>
</dbReference>
<feature type="domain" description="SIS" evidence="6">
    <location>
        <begin position="129"/>
        <end position="265"/>
    </location>
</feature>
<evidence type="ECO:0000256" key="1">
    <source>
        <dbReference type="ARBA" id="ARBA00023015"/>
    </source>
</evidence>
<dbReference type="InterPro" id="IPR046348">
    <property type="entry name" value="SIS_dom_sf"/>
</dbReference>
<feature type="compositionally biased region" description="Low complexity" evidence="4">
    <location>
        <begin position="80"/>
        <end position="94"/>
    </location>
</feature>
<gene>
    <name evidence="7" type="ORF">ACFQRG_17825</name>
</gene>
<dbReference type="PROSITE" id="PS51464">
    <property type="entry name" value="SIS"/>
    <property type="match status" value="1"/>
</dbReference>
<dbReference type="InterPro" id="IPR047640">
    <property type="entry name" value="RpiR-like"/>
</dbReference>
<dbReference type="SUPFAM" id="SSF53697">
    <property type="entry name" value="SIS domain"/>
    <property type="match status" value="1"/>
</dbReference>
<accession>A0ABW2Q3Z0</accession>
<dbReference type="Pfam" id="PF01418">
    <property type="entry name" value="HTH_6"/>
    <property type="match status" value="1"/>
</dbReference>
<evidence type="ECO:0000256" key="2">
    <source>
        <dbReference type="ARBA" id="ARBA00023125"/>
    </source>
</evidence>
<reference evidence="8" key="1">
    <citation type="journal article" date="2019" name="Int. J. Syst. Evol. Microbiol.">
        <title>The Global Catalogue of Microorganisms (GCM) 10K type strain sequencing project: providing services to taxonomists for standard genome sequencing and annotation.</title>
        <authorList>
            <consortium name="The Broad Institute Genomics Platform"/>
            <consortium name="The Broad Institute Genome Sequencing Center for Infectious Disease"/>
            <person name="Wu L."/>
            <person name="Ma J."/>
        </authorList>
    </citation>
    <scope>NUCLEOTIDE SEQUENCE [LARGE SCALE GENOMIC DNA]</scope>
    <source>
        <strain evidence="8">CGMCC 1.16305</strain>
    </source>
</reference>
<feature type="domain" description="HTH rpiR-type" evidence="5">
    <location>
        <begin position="4"/>
        <end position="80"/>
    </location>
</feature>
<dbReference type="CDD" id="cd05013">
    <property type="entry name" value="SIS_RpiR"/>
    <property type="match status" value="1"/>
</dbReference>
<feature type="region of interest" description="Disordered" evidence="4">
    <location>
        <begin position="79"/>
        <end position="99"/>
    </location>
</feature>
<dbReference type="Gene3D" id="3.40.50.10490">
    <property type="entry name" value="Glucose-6-phosphate isomerase like protein, domain 1"/>
    <property type="match status" value="1"/>
</dbReference>